<accession>A0A0E0GXY8</accession>
<reference evidence="1" key="2">
    <citation type="submission" date="2018-04" db="EMBL/GenBank/DDBJ databases">
        <title>OnivRS2 (Oryza nivara Reference Sequence Version 2).</title>
        <authorList>
            <person name="Zhang J."/>
            <person name="Kudrna D."/>
            <person name="Lee S."/>
            <person name="Talag J."/>
            <person name="Rajasekar S."/>
            <person name="Welchert J."/>
            <person name="Hsing Y.-I."/>
            <person name="Wing R.A."/>
        </authorList>
    </citation>
    <scope>NUCLEOTIDE SEQUENCE [LARGE SCALE GENOMIC DNA]</scope>
    <source>
        <strain evidence="1">SL10</strain>
    </source>
</reference>
<sequence>MPYLIGTMEKGVGVAKPLRTQPMTPYLISTMAKGVVCGETSSPAALDAAPSLDLTHFRPKPLSPYLAGIVVKGVGVAKGVPFRPFGLGSPRTAPAVVEWTTMPHRKAWFSQ</sequence>
<keyword evidence="2" id="KW-1185">Reference proteome</keyword>
<dbReference type="HOGENOM" id="CLU_141900_0_0_1"/>
<dbReference type="Gramene" id="ONIVA04G02940.1">
    <property type="protein sequence ID" value="ONIVA04G02940.1"/>
    <property type="gene ID" value="ONIVA04G02940"/>
</dbReference>
<dbReference type="OMA" id="VVEWTTM"/>
<protein>
    <submittedName>
        <fullName evidence="1">Uncharacterized protein</fullName>
    </submittedName>
</protein>
<dbReference type="AlphaFoldDB" id="A0A0E0GXY8"/>
<name>A0A0E0GXY8_ORYNI</name>
<evidence type="ECO:0000313" key="2">
    <source>
        <dbReference type="Proteomes" id="UP000006591"/>
    </source>
</evidence>
<organism evidence="1">
    <name type="scientific">Oryza nivara</name>
    <name type="common">Indian wild rice</name>
    <name type="synonym">Oryza sativa f. spontanea</name>
    <dbReference type="NCBI Taxonomy" id="4536"/>
    <lineage>
        <taxon>Eukaryota</taxon>
        <taxon>Viridiplantae</taxon>
        <taxon>Streptophyta</taxon>
        <taxon>Embryophyta</taxon>
        <taxon>Tracheophyta</taxon>
        <taxon>Spermatophyta</taxon>
        <taxon>Magnoliopsida</taxon>
        <taxon>Liliopsida</taxon>
        <taxon>Poales</taxon>
        <taxon>Poaceae</taxon>
        <taxon>BOP clade</taxon>
        <taxon>Oryzoideae</taxon>
        <taxon>Oryzeae</taxon>
        <taxon>Oryzinae</taxon>
        <taxon>Oryza</taxon>
    </lineage>
</organism>
<evidence type="ECO:0000313" key="1">
    <source>
        <dbReference type="EnsemblPlants" id="ONIVA04G02940.1"/>
    </source>
</evidence>
<reference evidence="1" key="1">
    <citation type="submission" date="2015-04" db="UniProtKB">
        <authorList>
            <consortium name="EnsemblPlants"/>
        </authorList>
    </citation>
    <scope>IDENTIFICATION</scope>
    <source>
        <strain evidence="1">SL10</strain>
    </source>
</reference>
<proteinExistence type="predicted"/>
<dbReference type="Proteomes" id="UP000006591">
    <property type="component" value="Chromosome 4"/>
</dbReference>
<dbReference type="EnsemblPlants" id="ONIVA04G02940.1">
    <property type="protein sequence ID" value="ONIVA04G02940.1"/>
    <property type="gene ID" value="ONIVA04G02940"/>
</dbReference>